<keyword evidence="7" id="KW-0029">Amino-acid transport</keyword>
<dbReference type="InterPro" id="IPR050086">
    <property type="entry name" value="MetN_ABC_transporter-like"/>
</dbReference>
<evidence type="ECO:0000256" key="5">
    <source>
        <dbReference type="ARBA" id="ARBA00022741"/>
    </source>
</evidence>
<dbReference type="PIRSF" id="PIRSF039085">
    <property type="entry name" value="ABC_ATPase_HisP"/>
    <property type="match status" value="1"/>
</dbReference>
<evidence type="ECO:0000259" key="9">
    <source>
        <dbReference type="PROSITE" id="PS50893"/>
    </source>
</evidence>
<dbReference type="InterPro" id="IPR030679">
    <property type="entry name" value="ABC_ATPase_HisP-typ"/>
</dbReference>
<evidence type="ECO:0000256" key="8">
    <source>
        <dbReference type="ARBA" id="ARBA00023136"/>
    </source>
</evidence>
<keyword evidence="6 10" id="KW-0067">ATP-binding</keyword>
<keyword evidence="3" id="KW-0813">Transport</keyword>
<sequence length="247" mass="27353">MAVDPLIELRDVNKYFGELHVLQDVNLTVGRGEVVVVIGPSGSGKSTLCRAINRLEPIQSGSIMLDGQPLPEEGKGLARLRSEVGMVFQSFNLFAHKTVLQNISLGQVKVRRRKKDDADRRSRELLDRVGLADQADKFPAQLSGGQQQRVAIARALAMDPKALLFDEPTSALDPEMINEVLEVMRQLAQEGMTMVVVTHEMGFARSAANRVVFMADGRIVEDRTPEEFFTAPSSDRAKDFLSKILKH</sequence>
<evidence type="ECO:0000256" key="4">
    <source>
        <dbReference type="ARBA" id="ARBA00022475"/>
    </source>
</evidence>
<reference evidence="10 11" key="1">
    <citation type="submission" date="2023-07" db="EMBL/GenBank/DDBJ databases">
        <title>Comparative genomics of wheat-associated soil bacteria to identify genetic determinants of phenazine resistance.</title>
        <authorList>
            <person name="Mouncey N."/>
        </authorList>
    </citation>
    <scope>NUCLEOTIDE SEQUENCE [LARGE SCALE GENOMIC DNA]</scope>
    <source>
        <strain evidence="10 11">W4I19-2</strain>
    </source>
</reference>
<dbReference type="Gene3D" id="3.40.50.300">
    <property type="entry name" value="P-loop containing nucleotide triphosphate hydrolases"/>
    <property type="match status" value="1"/>
</dbReference>
<dbReference type="InterPro" id="IPR003593">
    <property type="entry name" value="AAA+_ATPase"/>
</dbReference>
<comment type="caution">
    <text evidence="10">The sequence shown here is derived from an EMBL/GenBank/DDBJ whole genome shotgun (WGS) entry which is preliminary data.</text>
</comment>
<dbReference type="PANTHER" id="PTHR43166">
    <property type="entry name" value="AMINO ACID IMPORT ATP-BINDING PROTEIN"/>
    <property type="match status" value="1"/>
</dbReference>
<dbReference type="EMBL" id="JAUSYA010000001">
    <property type="protein sequence ID" value="MDQ0687410.1"/>
    <property type="molecule type" value="Genomic_DNA"/>
</dbReference>
<dbReference type="Pfam" id="PF00005">
    <property type="entry name" value="ABC_tran"/>
    <property type="match status" value="1"/>
</dbReference>
<dbReference type="InterPro" id="IPR017871">
    <property type="entry name" value="ABC_transporter-like_CS"/>
</dbReference>
<keyword evidence="8" id="KW-0472">Membrane</keyword>
<evidence type="ECO:0000313" key="11">
    <source>
        <dbReference type="Proteomes" id="UP001243364"/>
    </source>
</evidence>
<dbReference type="CDD" id="cd03262">
    <property type="entry name" value="ABC_HisP_GlnQ"/>
    <property type="match status" value="1"/>
</dbReference>
<dbReference type="RefSeq" id="WP_306947708.1">
    <property type="nucleotide sequence ID" value="NZ_JAUSYA010000001.1"/>
</dbReference>
<evidence type="ECO:0000256" key="1">
    <source>
        <dbReference type="ARBA" id="ARBA00004202"/>
    </source>
</evidence>
<protein>
    <submittedName>
        <fullName evidence="10">Glutamate transport system ATP-binding protein</fullName>
    </submittedName>
</protein>
<comment type="similarity">
    <text evidence="2">Belongs to the ABC transporter superfamily.</text>
</comment>
<dbReference type="PROSITE" id="PS50893">
    <property type="entry name" value="ABC_TRANSPORTER_2"/>
    <property type="match status" value="1"/>
</dbReference>
<evidence type="ECO:0000256" key="3">
    <source>
        <dbReference type="ARBA" id="ARBA00022448"/>
    </source>
</evidence>
<evidence type="ECO:0000256" key="6">
    <source>
        <dbReference type="ARBA" id="ARBA00022840"/>
    </source>
</evidence>
<dbReference type="PANTHER" id="PTHR43166:SF9">
    <property type="entry name" value="GLUTAMATE_ASPARTATE IMPORT ATP-BINDING PROTEIN GLTL"/>
    <property type="match status" value="1"/>
</dbReference>
<keyword evidence="5" id="KW-0547">Nucleotide-binding</keyword>
<dbReference type="SMART" id="SM00382">
    <property type="entry name" value="AAA"/>
    <property type="match status" value="1"/>
</dbReference>
<dbReference type="SUPFAM" id="SSF52540">
    <property type="entry name" value="P-loop containing nucleoside triphosphate hydrolases"/>
    <property type="match status" value="1"/>
</dbReference>
<evidence type="ECO:0000256" key="7">
    <source>
        <dbReference type="ARBA" id="ARBA00022970"/>
    </source>
</evidence>
<proteinExistence type="inferred from homology"/>
<comment type="subcellular location">
    <subcellularLocation>
        <location evidence="1">Cell membrane</location>
        <topology evidence="1">Peripheral membrane protein</topology>
    </subcellularLocation>
</comment>
<dbReference type="GO" id="GO:0005524">
    <property type="term" value="F:ATP binding"/>
    <property type="evidence" value="ECO:0007669"/>
    <property type="project" value="UniProtKB-KW"/>
</dbReference>
<organism evidence="10 11">
    <name type="scientific">Streptomyces achromogenes</name>
    <dbReference type="NCBI Taxonomy" id="67255"/>
    <lineage>
        <taxon>Bacteria</taxon>
        <taxon>Bacillati</taxon>
        <taxon>Actinomycetota</taxon>
        <taxon>Actinomycetes</taxon>
        <taxon>Kitasatosporales</taxon>
        <taxon>Streptomycetaceae</taxon>
        <taxon>Streptomyces</taxon>
    </lineage>
</organism>
<keyword evidence="4" id="KW-1003">Cell membrane</keyword>
<evidence type="ECO:0000256" key="2">
    <source>
        <dbReference type="ARBA" id="ARBA00005417"/>
    </source>
</evidence>
<dbReference type="PROSITE" id="PS00211">
    <property type="entry name" value="ABC_TRANSPORTER_1"/>
    <property type="match status" value="1"/>
</dbReference>
<name>A0ABU0Q9R6_STRAH</name>
<gene>
    <name evidence="10" type="ORF">QFZ56_006373</name>
</gene>
<dbReference type="Proteomes" id="UP001243364">
    <property type="component" value="Unassembled WGS sequence"/>
</dbReference>
<evidence type="ECO:0000313" key="10">
    <source>
        <dbReference type="EMBL" id="MDQ0687410.1"/>
    </source>
</evidence>
<feature type="domain" description="ABC transporter" evidence="9">
    <location>
        <begin position="7"/>
        <end position="241"/>
    </location>
</feature>
<dbReference type="InterPro" id="IPR027417">
    <property type="entry name" value="P-loop_NTPase"/>
</dbReference>
<keyword evidence="11" id="KW-1185">Reference proteome</keyword>
<accession>A0ABU0Q9R6</accession>
<dbReference type="InterPro" id="IPR003439">
    <property type="entry name" value="ABC_transporter-like_ATP-bd"/>
</dbReference>